<reference evidence="2" key="1">
    <citation type="journal article" date="2018" name="Genome Biol.">
        <title>SKESA: strategic k-mer extension for scrupulous assemblies.</title>
        <authorList>
            <person name="Souvorov A."/>
            <person name="Agarwala R."/>
            <person name="Lipman D.J."/>
        </authorList>
    </citation>
    <scope>NUCLEOTIDE SEQUENCE</scope>
    <source>
        <strain evidence="2">1930</strain>
    </source>
</reference>
<reference evidence="2" key="2">
    <citation type="submission" date="2019-12" db="EMBL/GenBank/DDBJ databases">
        <authorList>
            <consortium name="NCBI Pathogen Detection Project"/>
        </authorList>
    </citation>
    <scope>NUCLEOTIDE SEQUENCE</scope>
    <source>
        <strain evidence="2">1930</strain>
    </source>
</reference>
<dbReference type="RefSeq" id="WP_158500882.1">
    <property type="nucleotide sequence ID" value="NZ_CP060088.1"/>
</dbReference>
<comment type="caution">
    <text evidence="2">The sequence shown here is derived from an EMBL/GenBank/DDBJ whole genome shotgun (WGS) entry which is preliminary data.</text>
</comment>
<sequence>MIKKVVMAIVLCMCLGGCTNILTYIKTDNRSHNSGCNAAGDGGDGVKLGVPCENTTKK</sequence>
<keyword evidence="1" id="KW-1133">Transmembrane helix</keyword>
<accession>A0A8H9MTI4</accession>
<evidence type="ECO:0000256" key="1">
    <source>
        <dbReference type="SAM" id="Phobius"/>
    </source>
</evidence>
<keyword evidence="1" id="KW-0472">Membrane</keyword>
<keyword evidence="1" id="KW-0812">Transmembrane</keyword>
<dbReference type="AlphaFoldDB" id="A0A8H9MTI4"/>
<gene>
    <name evidence="2" type="ORF">I7278_00705</name>
</gene>
<evidence type="ECO:0000313" key="2">
    <source>
        <dbReference type="EMBL" id="HAS6675322.1"/>
    </source>
</evidence>
<dbReference type="Proteomes" id="UP000856022">
    <property type="component" value="Unassembled WGS sequence"/>
</dbReference>
<protein>
    <submittedName>
        <fullName evidence="2">Uncharacterized protein</fullName>
    </submittedName>
</protein>
<proteinExistence type="predicted"/>
<dbReference type="EMBL" id="DACQKT010000001">
    <property type="protein sequence ID" value="HAS6675322.1"/>
    <property type="molecule type" value="Genomic_DNA"/>
</dbReference>
<organism evidence="2">
    <name type="scientific">Vibrio parahaemolyticus</name>
    <dbReference type="NCBI Taxonomy" id="670"/>
    <lineage>
        <taxon>Bacteria</taxon>
        <taxon>Pseudomonadati</taxon>
        <taxon>Pseudomonadota</taxon>
        <taxon>Gammaproteobacteria</taxon>
        <taxon>Vibrionales</taxon>
        <taxon>Vibrionaceae</taxon>
        <taxon>Vibrio</taxon>
    </lineage>
</organism>
<name>A0A8H9MTI4_VIBPH</name>
<feature type="transmembrane region" description="Helical" evidence="1">
    <location>
        <begin position="6"/>
        <end position="25"/>
    </location>
</feature>